<evidence type="ECO:0000256" key="4">
    <source>
        <dbReference type="ARBA" id="ARBA00001954"/>
    </source>
</evidence>
<keyword evidence="24" id="KW-1185">Reference proteome</keyword>
<dbReference type="Proteomes" id="UP001295423">
    <property type="component" value="Unassembled WGS sequence"/>
</dbReference>
<feature type="domain" description="Carbohydrate kinase FGGY C-terminal" evidence="22">
    <location>
        <begin position="313"/>
        <end position="497"/>
    </location>
</feature>
<evidence type="ECO:0000256" key="17">
    <source>
        <dbReference type="ARBA" id="ARBA00023235"/>
    </source>
</evidence>
<evidence type="ECO:0000256" key="8">
    <source>
        <dbReference type="ARBA" id="ARBA00022679"/>
    </source>
</evidence>
<feature type="chain" id="PRO_5042072907" description="ribulose-phosphate 3-epimerase" evidence="20">
    <location>
        <begin position="23"/>
        <end position="798"/>
    </location>
</feature>
<keyword evidence="11" id="KW-0418">Kinase</keyword>
<dbReference type="GO" id="GO:0006163">
    <property type="term" value="P:purine nucleotide metabolic process"/>
    <property type="evidence" value="ECO:0007669"/>
    <property type="project" value="UniProtKB-ARBA"/>
</dbReference>
<evidence type="ECO:0000256" key="18">
    <source>
        <dbReference type="ARBA" id="ARBA00023277"/>
    </source>
</evidence>
<evidence type="ECO:0000256" key="2">
    <source>
        <dbReference type="ARBA" id="ARBA00001936"/>
    </source>
</evidence>
<dbReference type="InterPro" id="IPR011060">
    <property type="entry name" value="RibuloseP-bd_barrel"/>
</dbReference>
<dbReference type="Pfam" id="PF02782">
    <property type="entry name" value="FGGY_C"/>
    <property type="match status" value="1"/>
</dbReference>
<name>A0AAD2PWN3_9STRA</name>
<dbReference type="CDD" id="cd07781">
    <property type="entry name" value="ASKHA_NBD_FGGY_L-RBK"/>
    <property type="match status" value="1"/>
</dbReference>
<gene>
    <name evidence="23" type="ORF">CYCCA115_LOCUS19219</name>
</gene>
<dbReference type="InterPro" id="IPR018485">
    <property type="entry name" value="FGGY_C"/>
</dbReference>
<dbReference type="InterPro" id="IPR005929">
    <property type="entry name" value="Ribulokinase"/>
</dbReference>
<dbReference type="EC" id="5.1.3.1" evidence="7"/>
<evidence type="ECO:0000256" key="1">
    <source>
        <dbReference type="ARBA" id="ARBA00001782"/>
    </source>
</evidence>
<dbReference type="GO" id="GO:0004750">
    <property type="term" value="F:D-ribulose-phosphate 3-epimerase activity"/>
    <property type="evidence" value="ECO:0007669"/>
    <property type="project" value="UniProtKB-EC"/>
</dbReference>
<comment type="subunit">
    <text evidence="6">Homodimer.</text>
</comment>
<evidence type="ECO:0000256" key="15">
    <source>
        <dbReference type="ARBA" id="ARBA00023004"/>
    </source>
</evidence>
<reference evidence="23" key="1">
    <citation type="submission" date="2023-08" db="EMBL/GenBank/DDBJ databases">
        <authorList>
            <person name="Audoor S."/>
            <person name="Bilcke G."/>
        </authorList>
    </citation>
    <scope>NUCLEOTIDE SEQUENCE</scope>
</reference>
<comment type="caution">
    <text evidence="23">The sequence shown here is derived from an EMBL/GenBank/DDBJ whole genome shotgun (WGS) entry which is preliminary data.</text>
</comment>
<keyword evidence="15" id="KW-0408">Iron</keyword>
<feature type="domain" description="Carbohydrate kinase FGGY N-terminal" evidence="21">
    <location>
        <begin position="40"/>
        <end position="302"/>
    </location>
</feature>
<dbReference type="FunFam" id="3.20.20.70:FF:000191">
    <property type="entry name" value="ribulose-phosphate 3-epimerase isoform X2"/>
    <property type="match status" value="1"/>
</dbReference>
<evidence type="ECO:0000259" key="21">
    <source>
        <dbReference type="Pfam" id="PF00370"/>
    </source>
</evidence>
<dbReference type="GO" id="GO:0046872">
    <property type="term" value="F:metal ion binding"/>
    <property type="evidence" value="ECO:0007669"/>
    <property type="project" value="UniProtKB-KW"/>
</dbReference>
<keyword evidence="17" id="KW-0413">Isomerase</keyword>
<proteinExistence type="inferred from homology"/>
<evidence type="ECO:0000256" key="3">
    <source>
        <dbReference type="ARBA" id="ARBA00001947"/>
    </source>
</evidence>
<evidence type="ECO:0000256" key="5">
    <source>
        <dbReference type="ARBA" id="ARBA00009541"/>
    </source>
</evidence>
<dbReference type="PANTHER" id="PTHR43435">
    <property type="entry name" value="RIBULOKINASE"/>
    <property type="match status" value="1"/>
</dbReference>
<evidence type="ECO:0000256" key="10">
    <source>
        <dbReference type="ARBA" id="ARBA00022741"/>
    </source>
</evidence>
<comment type="function">
    <text evidence="19">Catalyzes the reversible epimerization of D-ribulose 5-phosphate to D-xylulose 5-phosphate.</text>
</comment>
<dbReference type="GO" id="GO:0008741">
    <property type="term" value="F:ribulokinase activity"/>
    <property type="evidence" value="ECO:0007669"/>
    <property type="project" value="InterPro"/>
</dbReference>
<evidence type="ECO:0000256" key="12">
    <source>
        <dbReference type="ARBA" id="ARBA00022833"/>
    </source>
</evidence>
<comment type="cofactor">
    <cofactor evidence="4">
        <name>Fe(2+)</name>
        <dbReference type="ChEBI" id="CHEBI:29033"/>
    </cofactor>
</comment>
<dbReference type="AlphaFoldDB" id="A0AAD2PWN3"/>
<comment type="cofactor">
    <cofactor evidence="3">
        <name>Zn(2+)</name>
        <dbReference type="ChEBI" id="CHEBI:29105"/>
    </cofactor>
</comment>
<dbReference type="InterPro" id="IPR000056">
    <property type="entry name" value="Ribul_P_3_epim-like"/>
</dbReference>
<organism evidence="23 24">
    <name type="scientific">Cylindrotheca closterium</name>
    <dbReference type="NCBI Taxonomy" id="2856"/>
    <lineage>
        <taxon>Eukaryota</taxon>
        <taxon>Sar</taxon>
        <taxon>Stramenopiles</taxon>
        <taxon>Ochrophyta</taxon>
        <taxon>Bacillariophyta</taxon>
        <taxon>Bacillariophyceae</taxon>
        <taxon>Bacillariophycidae</taxon>
        <taxon>Bacillariales</taxon>
        <taxon>Bacillariaceae</taxon>
        <taxon>Cylindrotheca</taxon>
    </lineage>
</organism>
<evidence type="ECO:0000256" key="13">
    <source>
        <dbReference type="ARBA" id="ARBA00022840"/>
    </source>
</evidence>
<dbReference type="NCBIfam" id="NF004076">
    <property type="entry name" value="PRK05581.1-4"/>
    <property type="match status" value="1"/>
</dbReference>
<keyword evidence="13" id="KW-0067">ATP-binding</keyword>
<evidence type="ECO:0000256" key="11">
    <source>
        <dbReference type="ARBA" id="ARBA00022777"/>
    </source>
</evidence>
<feature type="signal peptide" evidence="20">
    <location>
        <begin position="1"/>
        <end position="22"/>
    </location>
</feature>
<evidence type="ECO:0000313" key="24">
    <source>
        <dbReference type="Proteomes" id="UP001295423"/>
    </source>
</evidence>
<protein>
    <recommendedName>
        <fullName evidence="7">ribulose-phosphate 3-epimerase</fullName>
        <ecNumber evidence="7">5.1.3.1</ecNumber>
    </recommendedName>
</protein>
<dbReference type="Pfam" id="PF00370">
    <property type="entry name" value="FGGY_N"/>
    <property type="match status" value="1"/>
</dbReference>
<dbReference type="Gene3D" id="3.30.420.40">
    <property type="match status" value="2"/>
</dbReference>
<evidence type="ECO:0000256" key="19">
    <source>
        <dbReference type="ARBA" id="ARBA00057323"/>
    </source>
</evidence>
<evidence type="ECO:0000259" key="22">
    <source>
        <dbReference type="Pfam" id="PF02782"/>
    </source>
</evidence>
<keyword evidence="20" id="KW-0732">Signal</keyword>
<dbReference type="GO" id="GO:0005737">
    <property type="term" value="C:cytoplasm"/>
    <property type="evidence" value="ECO:0007669"/>
    <property type="project" value="TreeGrafter"/>
</dbReference>
<keyword evidence="16" id="KW-0464">Manganese</keyword>
<dbReference type="CDD" id="cd00429">
    <property type="entry name" value="RPE"/>
    <property type="match status" value="1"/>
</dbReference>
<keyword evidence="18" id="KW-0119">Carbohydrate metabolism</keyword>
<evidence type="ECO:0000256" key="9">
    <source>
        <dbReference type="ARBA" id="ARBA00022723"/>
    </source>
</evidence>
<keyword evidence="14" id="KW-0054">Arabinose catabolism</keyword>
<keyword evidence="10" id="KW-0547">Nucleotide-binding</keyword>
<dbReference type="GO" id="GO:0046496">
    <property type="term" value="P:nicotinamide nucleotide metabolic process"/>
    <property type="evidence" value="ECO:0007669"/>
    <property type="project" value="UniProtKB-ARBA"/>
</dbReference>
<dbReference type="PANTHER" id="PTHR43435:SF4">
    <property type="entry name" value="FGGY CARBOHYDRATE KINASE DOMAIN-CONTAINING PROTEIN"/>
    <property type="match status" value="1"/>
</dbReference>
<evidence type="ECO:0000256" key="20">
    <source>
        <dbReference type="SAM" id="SignalP"/>
    </source>
</evidence>
<comment type="cofactor">
    <cofactor evidence="2">
        <name>Mn(2+)</name>
        <dbReference type="ChEBI" id="CHEBI:29035"/>
    </cofactor>
</comment>
<dbReference type="InterPro" id="IPR013785">
    <property type="entry name" value="Aldolase_TIM"/>
</dbReference>
<evidence type="ECO:0000256" key="16">
    <source>
        <dbReference type="ARBA" id="ARBA00023211"/>
    </source>
</evidence>
<dbReference type="InterPro" id="IPR043129">
    <property type="entry name" value="ATPase_NBD"/>
</dbReference>
<dbReference type="SUPFAM" id="SSF51366">
    <property type="entry name" value="Ribulose-phoshate binding barrel"/>
    <property type="match status" value="1"/>
</dbReference>
<dbReference type="SUPFAM" id="SSF53067">
    <property type="entry name" value="Actin-like ATPase domain"/>
    <property type="match status" value="2"/>
</dbReference>
<comment type="catalytic activity">
    <reaction evidence="1">
        <text>D-ribulose 5-phosphate = D-xylulose 5-phosphate</text>
        <dbReference type="Rhea" id="RHEA:13677"/>
        <dbReference type="ChEBI" id="CHEBI:57737"/>
        <dbReference type="ChEBI" id="CHEBI:58121"/>
        <dbReference type="EC" id="5.1.3.1"/>
    </reaction>
</comment>
<dbReference type="InterPro" id="IPR018484">
    <property type="entry name" value="FGGY_N"/>
</dbReference>
<dbReference type="GO" id="GO:0006091">
    <property type="term" value="P:generation of precursor metabolites and energy"/>
    <property type="evidence" value="ECO:0007669"/>
    <property type="project" value="UniProtKB-ARBA"/>
</dbReference>
<dbReference type="GO" id="GO:0019569">
    <property type="term" value="P:L-arabinose catabolic process to D-xylulose 5-phosphate"/>
    <property type="evidence" value="ECO:0007669"/>
    <property type="project" value="InterPro"/>
</dbReference>
<accession>A0AAD2PWN3</accession>
<dbReference type="EMBL" id="CAKOGP040002091">
    <property type="protein sequence ID" value="CAJ1961483.1"/>
    <property type="molecule type" value="Genomic_DNA"/>
</dbReference>
<keyword evidence="8" id="KW-0808">Transferase</keyword>
<dbReference type="Pfam" id="PF00834">
    <property type="entry name" value="Ribul_P_3_epim"/>
    <property type="match status" value="1"/>
</dbReference>
<comment type="similarity">
    <text evidence="5">Belongs to the ribulose-phosphate 3-epimerase family.</text>
</comment>
<evidence type="ECO:0000256" key="7">
    <source>
        <dbReference type="ARBA" id="ARBA00013188"/>
    </source>
</evidence>
<evidence type="ECO:0000256" key="6">
    <source>
        <dbReference type="ARBA" id="ARBA00011738"/>
    </source>
</evidence>
<dbReference type="Gene3D" id="3.20.20.70">
    <property type="entry name" value="Aldolase class I"/>
    <property type="match status" value="1"/>
</dbReference>
<evidence type="ECO:0000313" key="23">
    <source>
        <dbReference type="EMBL" id="CAJ1961483.1"/>
    </source>
</evidence>
<keyword evidence="9" id="KW-0479">Metal-binding</keyword>
<keyword evidence="12" id="KW-0862">Zinc</keyword>
<dbReference type="GO" id="GO:0005524">
    <property type="term" value="F:ATP binding"/>
    <property type="evidence" value="ECO:0007669"/>
    <property type="project" value="UniProtKB-KW"/>
</dbReference>
<dbReference type="GO" id="GO:0019150">
    <property type="term" value="F:D-ribulokinase activity"/>
    <property type="evidence" value="ECO:0007669"/>
    <property type="project" value="TreeGrafter"/>
</dbReference>
<evidence type="ECO:0000256" key="14">
    <source>
        <dbReference type="ARBA" id="ARBA00022935"/>
    </source>
</evidence>
<sequence length="798" mass="85196">MPLRLHWAILIVLAFSVSISEGSSSAQLKSFVSKTGSNVVIGVDGGTESIRACCFDAETGAVVGKSCASAYKTYHPQPGWAEQMPQDWWENLGEAVRGAVASISDSDSNICGICIDTTCCSVVALDANKEPLRPSLLWMDARSAAQTVEVMEKCKGDPALEVNSGGNGPLSAEWMTPKSLWIRQNEPEIWDKADTICEYQDYINYKMTGKMVASSCNAAARWHWDGEECINESTEDDPFPGRPTSLYEKLGIPELASKLPTICLPMGSLIGGLTEDAAEHLNLPVGLPVCQGGPDAFVGMIGLGCIYPGQLCLITGSSHLHCVVSSLPHRSAGIWGAYRGAPLPGINFAEGGQSSTGSIMFWARKVLGAEEVDYATLDSEAEKIPPGCEGLVALETFQGSRTPETDALARGALLGLSLSHTRAHIWRAFMEAVCYGTRGCVEGLEKAGHACEEIIIAGGATRSKLWLQMHADVTGKPVVVCENSEAPLLGSAILASYGVGVHGCISDAVKAMVRTKMRVEPSSELSPEYTNLYNSIYSKVGQCVKPISHAIARLRGGDSSYASVSEIAPIISPSLLACDFANMKAEVLRCVKAGAPRLHVDIFDSVALDSPWAFTFGPQMVKAIRDCSPDAILDLHMCVYKPARFVDAMKEAGADRFIFQFEAMADEAEVLELAKRITDAGMKCGISINPATSVSTLDSILASGLISVVNLLAVEPGFGGQKFNTVILVKLEHLVQLRQEKGYSFEIGVDGGVNEKTVPQVAKADVLVAGTYVFRHPVSLSQGVMDLSTAAKSSTAYF</sequence>